<dbReference type="GO" id="GO:0016020">
    <property type="term" value="C:membrane"/>
    <property type="evidence" value="ECO:0007669"/>
    <property type="project" value="UniProtKB-SubCell"/>
</dbReference>
<feature type="transmembrane region" description="Helical" evidence="8">
    <location>
        <begin position="336"/>
        <end position="355"/>
    </location>
</feature>
<evidence type="ECO:0000313" key="10">
    <source>
        <dbReference type="Proteomes" id="UP000641588"/>
    </source>
</evidence>
<dbReference type="PANTHER" id="PTHR34975:SF2">
    <property type="entry name" value="SPORE GERMINATION PROTEIN A2"/>
    <property type="match status" value="1"/>
</dbReference>
<feature type="transmembrane region" description="Helical" evidence="8">
    <location>
        <begin position="84"/>
        <end position="103"/>
    </location>
</feature>
<evidence type="ECO:0000256" key="5">
    <source>
        <dbReference type="ARBA" id="ARBA00022692"/>
    </source>
</evidence>
<evidence type="ECO:0000313" key="9">
    <source>
        <dbReference type="EMBL" id="NOU92676.1"/>
    </source>
</evidence>
<comment type="subcellular location">
    <subcellularLocation>
        <location evidence="1">Membrane</location>
        <topology evidence="1">Multi-pass membrane protein</topology>
    </subcellularLocation>
</comment>
<comment type="caution">
    <text evidence="9">The sequence shown here is derived from an EMBL/GenBank/DDBJ whole genome shotgun (WGS) entry which is preliminary data.</text>
</comment>
<dbReference type="NCBIfam" id="TIGR00912">
    <property type="entry name" value="2A0309"/>
    <property type="match status" value="1"/>
</dbReference>
<evidence type="ECO:0000256" key="6">
    <source>
        <dbReference type="ARBA" id="ARBA00022989"/>
    </source>
</evidence>
<dbReference type="Proteomes" id="UP000641588">
    <property type="component" value="Unassembled WGS sequence"/>
</dbReference>
<gene>
    <name evidence="9" type="ORF">GC093_05460</name>
</gene>
<feature type="transmembrane region" description="Helical" evidence="8">
    <location>
        <begin position="12"/>
        <end position="31"/>
    </location>
</feature>
<feature type="transmembrane region" description="Helical" evidence="8">
    <location>
        <begin position="115"/>
        <end position="138"/>
    </location>
</feature>
<feature type="transmembrane region" description="Helical" evidence="8">
    <location>
        <begin position="221"/>
        <end position="244"/>
    </location>
</feature>
<dbReference type="RefSeq" id="WP_171650879.1">
    <property type="nucleotide sequence ID" value="NZ_WHOD01000020.1"/>
</dbReference>
<keyword evidence="7 8" id="KW-0472">Membrane</keyword>
<dbReference type="Gene3D" id="1.20.1740.10">
    <property type="entry name" value="Amino acid/polyamine transporter I"/>
    <property type="match status" value="1"/>
</dbReference>
<evidence type="ECO:0000256" key="3">
    <source>
        <dbReference type="ARBA" id="ARBA00022448"/>
    </source>
</evidence>
<evidence type="ECO:0000256" key="8">
    <source>
        <dbReference type="SAM" id="Phobius"/>
    </source>
</evidence>
<dbReference type="InterPro" id="IPR004761">
    <property type="entry name" value="Spore_GerAB"/>
</dbReference>
<evidence type="ECO:0000256" key="4">
    <source>
        <dbReference type="ARBA" id="ARBA00022544"/>
    </source>
</evidence>
<keyword evidence="10" id="KW-1185">Reference proteome</keyword>
<dbReference type="EMBL" id="WHOD01000020">
    <property type="protein sequence ID" value="NOU92676.1"/>
    <property type="molecule type" value="Genomic_DNA"/>
</dbReference>
<proteinExistence type="inferred from homology"/>
<feature type="transmembrane region" description="Helical" evidence="8">
    <location>
        <begin position="306"/>
        <end position="324"/>
    </location>
</feature>
<feature type="transmembrane region" description="Helical" evidence="8">
    <location>
        <begin position="150"/>
        <end position="170"/>
    </location>
</feature>
<dbReference type="AlphaFoldDB" id="A0A972JYL5"/>
<dbReference type="GO" id="GO:0009847">
    <property type="term" value="P:spore germination"/>
    <property type="evidence" value="ECO:0007669"/>
    <property type="project" value="InterPro"/>
</dbReference>
<organism evidence="9 10">
    <name type="scientific">Paenibacillus foliorum</name>
    <dbReference type="NCBI Taxonomy" id="2654974"/>
    <lineage>
        <taxon>Bacteria</taxon>
        <taxon>Bacillati</taxon>
        <taxon>Bacillota</taxon>
        <taxon>Bacilli</taxon>
        <taxon>Bacillales</taxon>
        <taxon>Paenibacillaceae</taxon>
        <taxon>Paenibacillus</taxon>
    </lineage>
</organism>
<dbReference type="Pfam" id="PF03845">
    <property type="entry name" value="Spore_permease"/>
    <property type="match status" value="1"/>
</dbReference>
<keyword evidence="4" id="KW-0309">Germination</keyword>
<keyword evidence="6 8" id="KW-1133">Transmembrane helix</keyword>
<evidence type="ECO:0000256" key="2">
    <source>
        <dbReference type="ARBA" id="ARBA00007998"/>
    </source>
</evidence>
<protein>
    <submittedName>
        <fullName evidence="9">GerAB/ArcD/ProY family transporter</fullName>
    </submittedName>
</protein>
<feature type="transmembrane region" description="Helical" evidence="8">
    <location>
        <begin position="190"/>
        <end position="209"/>
    </location>
</feature>
<keyword evidence="3" id="KW-0813">Transport</keyword>
<reference evidence="9" key="1">
    <citation type="submission" date="2019-10" db="EMBL/GenBank/DDBJ databases">
        <title>Description of Paenibacillus glebae sp. nov.</title>
        <authorList>
            <person name="Carlier A."/>
            <person name="Qi S."/>
        </authorList>
    </citation>
    <scope>NUCLEOTIDE SEQUENCE</scope>
    <source>
        <strain evidence="9">LMG 31456</strain>
    </source>
</reference>
<evidence type="ECO:0000256" key="7">
    <source>
        <dbReference type="ARBA" id="ARBA00023136"/>
    </source>
</evidence>
<comment type="similarity">
    <text evidence="2">Belongs to the amino acid-polyamine-organocation (APC) superfamily. Spore germination protein (SGP) (TC 2.A.3.9) family.</text>
</comment>
<dbReference type="PANTHER" id="PTHR34975">
    <property type="entry name" value="SPORE GERMINATION PROTEIN A2"/>
    <property type="match status" value="1"/>
</dbReference>
<accession>A0A972JYL5</accession>
<feature type="transmembrane region" description="Helical" evidence="8">
    <location>
        <begin position="274"/>
        <end position="294"/>
    </location>
</feature>
<sequence>MNSNPLDRITTPQAAVVLINYMLGAGIFTLPRAAVDVVKTPDVWISVIIGGLLAMLAGVIMVKLAQQHPGKTFFQFSQDLVGRWLGRVLSFIAICYFFTISAYELRAMVEVAKLFLLEGTPVWAITMAFMWVSLYLIIGGINPMARLYEIILPITGIIFLLVTLMSFGIFELDNLRPVLGEGIMPVLKGVKTTALTFAGIEIMLILLVFMKNPDKAVKVVLVGTTVPLIFYLFTVVMVIGGLSVDGVITRAWPTLDLVRSFEIKGLIFERFESLLLVIWIMQIFSTCSLTHYTAALGLAQLFKKKIQPFMFGLVPVIFIISMFPKNILDLFTLGDMVSNAGLYLFGCMPLLLLMLSRWKKGKFGA</sequence>
<feature type="transmembrane region" description="Helical" evidence="8">
    <location>
        <begin position="43"/>
        <end position="64"/>
    </location>
</feature>
<keyword evidence="5 8" id="KW-0812">Transmembrane</keyword>
<evidence type="ECO:0000256" key="1">
    <source>
        <dbReference type="ARBA" id="ARBA00004141"/>
    </source>
</evidence>
<name>A0A972JYL5_9BACL</name>